<accession>A0ABR2S5X5</accession>
<dbReference type="Proteomes" id="UP001396334">
    <property type="component" value="Unassembled WGS sequence"/>
</dbReference>
<dbReference type="EMBL" id="JBBPBN010000016">
    <property type="protein sequence ID" value="KAK9020641.1"/>
    <property type="molecule type" value="Genomic_DNA"/>
</dbReference>
<evidence type="ECO:0000313" key="2">
    <source>
        <dbReference type="Proteomes" id="UP001396334"/>
    </source>
</evidence>
<sequence length="143" mass="15183">MDRPAGWSGNGSCLELGWELDAWVGSAGSGHHRVGSGLALDHPIQLQKGVVVVIMVKRDELRVKADGASSMALVVARVQRKGLSMVLCLVLAASMEDDGLLTVQRRFEDDDDDGESTQVKDMVGGRLVRAAAGARMAATRVQA</sequence>
<proteinExistence type="predicted"/>
<protein>
    <submittedName>
        <fullName evidence="1">Uncharacterized protein</fullName>
    </submittedName>
</protein>
<evidence type="ECO:0000313" key="1">
    <source>
        <dbReference type="EMBL" id="KAK9020641.1"/>
    </source>
</evidence>
<reference evidence="1 2" key="1">
    <citation type="journal article" date="2024" name="G3 (Bethesda)">
        <title>Genome assembly of Hibiscus sabdariffa L. provides insights into metabolisms of medicinal natural products.</title>
        <authorList>
            <person name="Kim T."/>
        </authorList>
    </citation>
    <scope>NUCLEOTIDE SEQUENCE [LARGE SCALE GENOMIC DNA]</scope>
    <source>
        <strain evidence="1">TK-2024</strain>
        <tissue evidence="1">Old leaves</tissue>
    </source>
</reference>
<comment type="caution">
    <text evidence="1">The sequence shown here is derived from an EMBL/GenBank/DDBJ whole genome shotgun (WGS) entry which is preliminary data.</text>
</comment>
<name>A0ABR2S5X5_9ROSI</name>
<gene>
    <name evidence="1" type="ORF">V6N11_010659</name>
</gene>
<keyword evidence="2" id="KW-1185">Reference proteome</keyword>
<organism evidence="1 2">
    <name type="scientific">Hibiscus sabdariffa</name>
    <name type="common">roselle</name>
    <dbReference type="NCBI Taxonomy" id="183260"/>
    <lineage>
        <taxon>Eukaryota</taxon>
        <taxon>Viridiplantae</taxon>
        <taxon>Streptophyta</taxon>
        <taxon>Embryophyta</taxon>
        <taxon>Tracheophyta</taxon>
        <taxon>Spermatophyta</taxon>
        <taxon>Magnoliopsida</taxon>
        <taxon>eudicotyledons</taxon>
        <taxon>Gunneridae</taxon>
        <taxon>Pentapetalae</taxon>
        <taxon>rosids</taxon>
        <taxon>malvids</taxon>
        <taxon>Malvales</taxon>
        <taxon>Malvaceae</taxon>
        <taxon>Malvoideae</taxon>
        <taxon>Hibiscus</taxon>
    </lineage>
</organism>